<dbReference type="NCBIfam" id="NF033516">
    <property type="entry name" value="transpos_IS3"/>
    <property type="match status" value="1"/>
</dbReference>
<evidence type="ECO:0000259" key="1">
    <source>
        <dbReference type="PROSITE" id="PS50994"/>
    </source>
</evidence>
<dbReference type="GO" id="GO:0003676">
    <property type="term" value="F:nucleic acid binding"/>
    <property type="evidence" value="ECO:0007669"/>
    <property type="project" value="InterPro"/>
</dbReference>
<dbReference type="PANTHER" id="PTHR46889:SF4">
    <property type="entry name" value="TRANSPOSASE INSO FOR INSERTION SEQUENCE ELEMENT IS911B-RELATED"/>
    <property type="match status" value="1"/>
</dbReference>
<dbReference type="Proteomes" id="UP000005096">
    <property type="component" value="Chromosome"/>
</dbReference>
<dbReference type="InterPro" id="IPR036397">
    <property type="entry name" value="RNaseH_sf"/>
</dbReference>
<organism evidence="2 3">
    <name type="scientific">Aminomonas paucivorans DSM 12260</name>
    <dbReference type="NCBI Taxonomy" id="584708"/>
    <lineage>
        <taxon>Bacteria</taxon>
        <taxon>Thermotogati</taxon>
        <taxon>Synergistota</taxon>
        <taxon>Synergistia</taxon>
        <taxon>Synergistales</taxon>
        <taxon>Synergistaceae</taxon>
        <taxon>Aminomonas</taxon>
    </lineage>
</organism>
<dbReference type="SUPFAM" id="SSF53098">
    <property type="entry name" value="Ribonuclease H-like"/>
    <property type="match status" value="1"/>
</dbReference>
<keyword evidence="3" id="KW-1185">Reference proteome</keyword>
<dbReference type="PaxDb" id="584708-Apau_0703"/>
<dbReference type="InterPro" id="IPR001584">
    <property type="entry name" value="Integrase_cat-core"/>
</dbReference>
<protein>
    <submittedName>
        <fullName evidence="2">Integrase catalytic region</fullName>
    </submittedName>
</protein>
<dbReference type="InterPro" id="IPR050900">
    <property type="entry name" value="Transposase_IS3/IS150/IS904"/>
</dbReference>
<sequence length="275" mass="32450">MDPHHPRISIRRQCDLLGLNRSSYYVGDSWGMQTQENLEIMERLDRQYTAVPTYGSRRMTAWLRREGYDVNRKRIQRLMQLMGLEGLAPKPGKCKSHPEHEIYPYLLRSVSIDRPNQVWSTDITYLPMNSGFLYLVAVIDWHSRYVLSWGLSNTLDATFCIEALEEALSQGTPEIFNTDQGSQFTSKAFLGPLKDREIRISMDGRGRALDNIFVERFWRTLKYEWLYLNDYQEVRELKLGLREYMKFYNEQRLHSSLRYRTPQEVHFTTPGSMAV</sequence>
<dbReference type="EMBL" id="CM001022">
    <property type="protein sequence ID" value="EFQ23131.1"/>
    <property type="molecule type" value="Genomic_DNA"/>
</dbReference>
<dbReference type="Gene3D" id="3.30.420.10">
    <property type="entry name" value="Ribonuclease H-like superfamily/Ribonuclease H"/>
    <property type="match status" value="1"/>
</dbReference>
<dbReference type="Pfam" id="PF00665">
    <property type="entry name" value="rve"/>
    <property type="match status" value="1"/>
</dbReference>
<dbReference type="eggNOG" id="COG2801">
    <property type="taxonomic scope" value="Bacteria"/>
</dbReference>
<name>E3CUQ1_9BACT</name>
<gene>
    <name evidence="2" type="ORF">Apau_0703</name>
</gene>
<dbReference type="GO" id="GO:0015074">
    <property type="term" value="P:DNA integration"/>
    <property type="evidence" value="ECO:0007669"/>
    <property type="project" value="InterPro"/>
</dbReference>
<dbReference type="AlphaFoldDB" id="E3CUQ1"/>
<dbReference type="Pfam" id="PF13333">
    <property type="entry name" value="rve_2"/>
    <property type="match status" value="1"/>
</dbReference>
<dbReference type="InterPro" id="IPR025948">
    <property type="entry name" value="HTH-like_dom"/>
</dbReference>
<accession>E3CUQ1</accession>
<dbReference type="HOGENOM" id="CLU_027402_4_1_0"/>
<dbReference type="Pfam" id="PF13276">
    <property type="entry name" value="HTH_21"/>
    <property type="match status" value="1"/>
</dbReference>
<feature type="domain" description="Integrase catalytic" evidence="1">
    <location>
        <begin position="111"/>
        <end position="270"/>
    </location>
</feature>
<dbReference type="InterPro" id="IPR048020">
    <property type="entry name" value="Transpos_IS3"/>
</dbReference>
<dbReference type="PANTHER" id="PTHR46889">
    <property type="entry name" value="TRANSPOSASE INSF FOR INSERTION SEQUENCE IS3B-RELATED"/>
    <property type="match status" value="1"/>
</dbReference>
<dbReference type="PROSITE" id="PS50994">
    <property type="entry name" value="INTEGRASE"/>
    <property type="match status" value="1"/>
</dbReference>
<proteinExistence type="predicted"/>
<dbReference type="STRING" id="584708.Apau_0703"/>
<dbReference type="InterPro" id="IPR012337">
    <property type="entry name" value="RNaseH-like_sf"/>
</dbReference>
<reference evidence="2 3" key="1">
    <citation type="journal article" date="2010" name="Stand. Genomic Sci.">
        <title>Non-contiguous finished genome sequence of Aminomonas paucivorans type strain (GLU-3).</title>
        <authorList>
            <person name="Pitluck S."/>
            <person name="Yasawong M."/>
            <person name="Held B."/>
            <person name="Lapidus A."/>
            <person name="Nolan M."/>
            <person name="Copeland A."/>
            <person name="Lucas S."/>
            <person name="Del Rio T.G."/>
            <person name="Tice H."/>
            <person name="Cheng J.F."/>
            <person name="Chertkov O."/>
            <person name="Goodwin L."/>
            <person name="Tapia R."/>
            <person name="Han C."/>
            <person name="Liolios K."/>
            <person name="Ivanova N."/>
            <person name="Mavromatis K."/>
            <person name="Ovchinnikova G."/>
            <person name="Pati A."/>
            <person name="Chen A."/>
            <person name="Palaniappan K."/>
            <person name="Land M."/>
            <person name="Hauser L."/>
            <person name="Chang Y.J."/>
            <person name="Jeffries C.D."/>
            <person name="Pukall R."/>
            <person name="Spring S."/>
            <person name="Rohde M."/>
            <person name="Sikorski J."/>
            <person name="Goker M."/>
            <person name="Woyke T."/>
            <person name="Bristow J."/>
            <person name="Eisen J.A."/>
            <person name="Markowitz V."/>
            <person name="Hugenholtz P."/>
            <person name="Kyrpides N.C."/>
            <person name="Klenk H.P."/>
        </authorList>
    </citation>
    <scope>NUCLEOTIDE SEQUENCE [LARGE SCALE GENOMIC DNA]</scope>
    <source>
        <strain evidence="2 3">DSM 12260</strain>
    </source>
</reference>
<evidence type="ECO:0000313" key="3">
    <source>
        <dbReference type="Proteomes" id="UP000005096"/>
    </source>
</evidence>
<evidence type="ECO:0000313" key="2">
    <source>
        <dbReference type="EMBL" id="EFQ23131.1"/>
    </source>
</evidence>